<reference evidence="2 5" key="2">
    <citation type="submission" date="2019-08" db="EMBL/GenBank/DDBJ databases">
        <title>The genome sequence of a newly discovered highly antifungal drug resistant Aspergillus species, Aspergillus tanneri NIH 1004.</title>
        <authorList>
            <person name="Mounaud S."/>
            <person name="Singh I."/>
            <person name="Joardar V."/>
            <person name="Pakala S."/>
            <person name="Pakala S."/>
            <person name="Venepally P."/>
            <person name="Chung J.K."/>
            <person name="Losada L."/>
            <person name="Nierman W.C."/>
        </authorList>
    </citation>
    <scope>NUCLEOTIDE SEQUENCE [LARGE SCALE GENOMIC DNA]</scope>
    <source>
        <strain evidence="2 5">NIH1004</strain>
    </source>
</reference>
<proteinExistence type="predicted"/>
<sequence>MAQPTQNIYDNPTFFSAYSTLPRSAHGLDEAPEWPTLQQWITGSSSNIQNQRVLDLGCGYGWFARWARESRASYIRAIDVSERMIDRATEFDQQGDKSEHAQPETIRYEIGDLETITFDSQEKDSYGLVYSSLTFHYIEDLGRLFREIRACLIKPSSSDKDHTKRRGKLVFSVEHPVCTAPVVPAGDWKVVQDDQGVGRKFWPLNNYSEEGLRTTSWLGTEGVRKYHRTVETYVSLLLENGFVLTGLKDWVPSREDVERHPEWKDERHRPYFLLIAAEVWN</sequence>
<organism evidence="3 4">
    <name type="scientific">Aspergillus tanneri</name>
    <dbReference type="NCBI Taxonomy" id="1220188"/>
    <lineage>
        <taxon>Eukaryota</taxon>
        <taxon>Fungi</taxon>
        <taxon>Dikarya</taxon>
        <taxon>Ascomycota</taxon>
        <taxon>Pezizomycotina</taxon>
        <taxon>Eurotiomycetes</taxon>
        <taxon>Eurotiomycetidae</taxon>
        <taxon>Eurotiales</taxon>
        <taxon>Aspergillaceae</taxon>
        <taxon>Aspergillus</taxon>
        <taxon>Aspergillus subgen. Circumdati</taxon>
    </lineage>
</organism>
<protein>
    <recommendedName>
        <fullName evidence="1">Methyltransferase type 11 domain-containing protein</fullName>
    </recommendedName>
</protein>
<dbReference type="Gene3D" id="3.40.50.150">
    <property type="entry name" value="Vaccinia Virus protein VP39"/>
    <property type="match status" value="1"/>
</dbReference>
<dbReference type="STRING" id="1220188.A0A4S3IXH9"/>
<dbReference type="VEuPathDB" id="FungiDB:EYZ11_013505"/>
<dbReference type="GO" id="GO:0010420">
    <property type="term" value="F:polyprenyldihydroxybenzoate methyltransferase activity"/>
    <property type="evidence" value="ECO:0007669"/>
    <property type="project" value="TreeGrafter"/>
</dbReference>
<name>A0A4S3IXH9_9EURO</name>
<comment type="caution">
    <text evidence="3">The sequence shown here is derived from an EMBL/GenBank/DDBJ whole genome shotgun (WGS) entry which is preliminary data.</text>
</comment>
<evidence type="ECO:0000313" key="5">
    <source>
        <dbReference type="Proteomes" id="UP000324241"/>
    </source>
</evidence>
<accession>A0A4S3IXH9</accession>
<dbReference type="AlphaFoldDB" id="A0A4S3IXH9"/>
<dbReference type="RefSeq" id="XP_033423372.1">
    <property type="nucleotide sequence ID" value="XM_033572820.1"/>
</dbReference>
<dbReference type="PANTHER" id="PTHR43464">
    <property type="entry name" value="METHYLTRANSFERASE"/>
    <property type="match status" value="1"/>
</dbReference>
<gene>
    <name evidence="2" type="ORF">ATNIH1004_008207</name>
    <name evidence="3" type="ORF">EYZ11_013505</name>
</gene>
<dbReference type="Proteomes" id="UP000324241">
    <property type="component" value="Unassembled WGS sequence"/>
</dbReference>
<dbReference type="EMBL" id="SOSA01001561">
    <property type="protein sequence ID" value="THC87049.1"/>
    <property type="molecule type" value="Genomic_DNA"/>
</dbReference>
<dbReference type="SUPFAM" id="SSF53335">
    <property type="entry name" value="S-adenosyl-L-methionine-dependent methyltransferases"/>
    <property type="match status" value="1"/>
</dbReference>
<evidence type="ECO:0000259" key="1">
    <source>
        <dbReference type="Pfam" id="PF08241"/>
    </source>
</evidence>
<dbReference type="EMBL" id="QUQM01000006">
    <property type="protein sequence ID" value="KAA8644011.1"/>
    <property type="molecule type" value="Genomic_DNA"/>
</dbReference>
<evidence type="ECO:0000313" key="3">
    <source>
        <dbReference type="EMBL" id="THC87049.1"/>
    </source>
</evidence>
<dbReference type="PANTHER" id="PTHR43464:SF88">
    <property type="entry name" value="METHYLTRANSFERASE DOMAIN-CONTAINING PROTEIN-RELATED"/>
    <property type="match status" value="1"/>
</dbReference>
<dbReference type="CDD" id="cd02440">
    <property type="entry name" value="AdoMet_MTases"/>
    <property type="match status" value="1"/>
</dbReference>
<feature type="domain" description="Methyltransferase type 11" evidence="1">
    <location>
        <begin position="54"/>
        <end position="153"/>
    </location>
</feature>
<evidence type="ECO:0000313" key="2">
    <source>
        <dbReference type="EMBL" id="KAA8644011.1"/>
    </source>
</evidence>
<dbReference type="OrthoDB" id="66144at2759"/>
<evidence type="ECO:0000313" key="4">
    <source>
        <dbReference type="Proteomes" id="UP000308092"/>
    </source>
</evidence>
<dbReference type="InterPro" id="IPR029063">
    <property type="entry name" value="SAM-dependent_MTases_sf"/>
</dbReference>
<dbReference type="Proteomes" id="UP000308092">
    <property type="component" value="Unassembled WGS sequence"/>
</dbReference>
<dbReference type="GeneID" id="54330909"/>
<dbReference type="InterPro" id="IPR013216">
    <property type="entry name" value="Methyltransf_11"/>
</dbReference>
<dbReference type="Pfam" id="PF08241">
    <property type="entry name" value="Methyltransf_11"/>
    <property type="match status" value="1"/>
</dbReference>
<reference evidence="3 4" key="1">
    <citation type="submission" date="2019-03" db="EMBL/GenBank/DDBJ databases">
        <title>The genome sequence of a newly discovered highly antifungal drug resistant Aspergillus species, Aspergillus tanneri NIH 1004.</title>
        <authorList>
            <person name="Mounaud S."/>
            <person name="Singh I."/>
            <person name="Joardar V."/>
            <person name="Pakala S."/>
            <person name="Pakala S."/>
            <person name="Venepally P."/>
            <person name="Hoover J."/>
            <person name="Nierman W."/>
            <person name="Chung J."/>
            <person name="Losada L."/>
        </authorList>
    </citation>
    <scope>NUCLEOTIDE SEQUENCE [LARGE SCALE GENOMIC DNA]</scope>
    <source>
        <strain evidence="3 4">NIH1004</strain>
    </source>
</reference>
<keyword evidence="4" id="KW-1185">Reference proteome</keyword>